<comment type="caution">
    <text evidence="1">The sequence shown here is derived from an EMBL/GenBank/DDBJ whole genome shotgun (WGS) entry which is preliminary data.</text>
</comment>
<organism evidence="1 2">
    <name type="scientific">Paramuricea clavata</name>
    <name type="common">Red gorgonian</name>
    <name type="synonym">Violescent sea-whip</name>
    <dbReference type="NCBI Taxonomy" id="317549"/>
    <lineage>
        <taxon>Eukaryota</taxon>
        <taxon>Metazoa</taxon>
        <taxon>Cnidaria</taxon>
        <taxon>Anthozoa</taxon>
        <taxon>Octocorallia</taxon>
        <taxon>Malacalcyonacea</taxon>
        <taxon>Plexauridae</taxon>
        <taxon>Paramuricea</taxon>
    </lineage>
</organism>
<gene>
    <name evidence="1" type="ORF">PACLA_8A045815</name>
</gene>
<dbReference type="AlphaFoldDB" id="A0A6S7LV96"/>
<name>A0A6S7LV96_PARCT</name>
<dbReference type="OrthoDB" id="7616861at2759"/>
<dbReference type="Proteomes" id="UP001152795">
    <property type="component" value="Unassembled WGS sequence"/>
</dbReference>
<keyword evidence="2" id="KW-1185">Reference proteome</keyword>
<feature type="non-terminal residue" evidence="1">
    <location>
        <position position="98"/>
    </location>
</feature>
<evidence type="ECO:0000313" key="2">
    <source>
        <dbReference type="Proteomes" id="UP001152795"/>
    </source>
</evidence>
<reference evidence="1" key="1">
    <citation type="submission" date="2020-04" db="EMBL/GenBank/DDBJ databases">
        <authorList>
            <person name="Alioto T."/>
            <person name="Alioto T."/>
            <person name="Gomez Garrido J."/>
        </authorList>
    </citation>
    <scope>NUCLEOTIDE SEQUENCE</scope>
    <source>
        <strain evidence="1">A484AB</strain>
    </source>
</reference>
<proteinExistence type="predicted"/>
<accession>A0A6S7LV96</accession>
<dbReference type="EMBL" id="CACRXK020044467">
    <property type="protein sequence ID" value="CAB4046012.1"/>
    <property type="molecule type" value="Genomic_DNA"/>
</dbReference>
<evidence type="ECO:0000313" key="1">
    <source>
        <dbReference type="EMBL" id="CAB4046012.1"/>
    </source>
</evidence>
<protein>
    <submittedName>
        <fullName evidence="1">Uncharacterized protein</fullName>
    </submittedName>
</protein>
<sequence>MEIESIQKRALRIIQPDFSYIEALKKAKLETLYDRREKLCVKLFSSIEANDDHKLKELLPPKNLQPNNLRTNRKYNLPKMHTNRFSNSFIPYCARNAT</sequence>